<keyword evidence="1" id="KW-0812">Transmembrane</keyword>
<keyword evidence="5" id="KW-1185">Reference proteome</keyword>
<dbReference type="InterPro" id="IPR001633">
    <property type="entry name" value="EAL_dom"/>
</dbReference>
<evidence type="ECO:0000313" key="4">
    <source>
        <dbReference type="EMBL" id="MDI6103435.1"/>
    </source>
</evidence>
<gene>
    <name evidence="4" type="ORF">QLQ12_32985</name>
</gene>
<feature type="transmembrane region" description="Helical" evidence="1">
    <location>
        <begin position="76"/>
        <end position="96"/>
    </location>
</feature>
<name>A0ABT6WUL1_9ACTN</name>
<accession>A0ABT6WUL1</accession>
<feature type="transmembrane region" description="Helical" evidence="1">
    <location>
        <begin position="294"/>
        <end position="315"/>
    </location>
</feature>
<dbReference type="Proteomes" id="UP001241758">
    <property type="component" value="Unassembled WGS sequence"/>
</dbReference>
<evidence type="ECO:0000259" key="3">
    <source>
        <dbReference type="PROSITE" id="PS50887"/>
    </source>
</evidence>
<dbReference type="RefSeq" id="WP_282764534.1">
    <property type="nucleotide sequence ID" value="NZ_JASCTH010000025.1"/>
</dbReference>
<dbReference type="PANTHER" id="PTHR44757:SF2">
    <property type="entry name" value="BIOFILM ARCHITECTURE MAINTENANCE PROTEIN MBAA"/>
    <property type="match status" value="1"/>
</dbReference>
<dbReference type="InterPro" id="IPR000160">
    <property type="entry name" value="GGDEF_dom"/>
</dbReference>
<evidence type="ECO:0000256" key="1">
    <source>
        <dbReference type="SAM" id="Phobius"/>
    </source>
</evidence>
<feature type="transmembrane region" description="Helical" evidence="1">
    <location>
        <begin position="48"/>
        <end position="64"/>
    </location>
</feature>
<dbReference type="PROSITE" id="PS50883">
    <property type="entry name" value="EAL"/>
    <property type="match status" value="1"/>
</dbReference>
<feature type="transmembrane region" description="Helical" evidence="1">
    <location>
        <begin position="178"/>
        <end position="198"/>
    </location>
</feature>
<proteinExistence type="predicted"/>
<protein>
    <submittedName>
        <fullName evidence="4">EAL domain-containing protein</fullName>
    </submittedName>
</protein>
<dbReference type="InterPro" id="IPR043128">
    <property type="entry name" value="Rev_trsase/Diguanyl_cyclase"/>
</dbReference>
<evidence type="ECO:0000313" key="5">
    <source>
        <dbReference type="Proteomes" id="UP001241758"/>
    </source>
</evidence>
<dbReference type="InterPro" id="IPR035919">
    <property type="entry name" value="EAL_sf"/>
</dbReference>
<feature type="transmembrane region" description="Helical" evidence="1">
    <location>
        <begin position="205"/>
        <end position="229"/>
    </location>
</feature>
<dbReference type="InterPro" id="IPR052155">
    <property type="entry name" value="Biofilm_reg_signaling"/>
</dbReference>
<dbReference type="SMART" id="SM00267">
    <property type="entry name" value="GGDEF"/>
    <property type="match status" value="1"/>
</dbReference>
<dbReference type="PROSITE" id="PS50887">
    <property type="entry name" value="GGDEF"/>
    <property type="match status" value="1"/>
</dbReference>
<feature type="transmembrane region" description="Helical" evidence="1">
    <location>
        <begin position="112"/>
        <end position="129"/>
    </location>
</feature>
<dbReference type="Pfam" id="PF00563">
    <property type="entry name" value="EAL"/>
    <property type="match status" value="1"/>
</dbReference>
<dbReference type="CDD" id="cd01948">
    <property type="entry name" value="EAL"/>
    <property type="match status" value="1"/>
</dbReference>
<dbReference type="Gene3D" id="3.30.70.270">
    <property type="match status" value="1"/>
</dbReference>
<reference evidence="4 5" key="1">
    <citation type="submission" date="2023-05" db="EMBL/GenBank/DDBJ databases">
        <title>Actinoplanes sp. NEAU-A12 genome sequencing.</title>
        <authorList>
            <person name="Wang Z.-S."/>
        </authorList>
    </citation>
    <scope>NUCLEOTIDE SEQUENCE [LARGE SCALE GENOMIC DNA]</scope>
    <source>
        <strain evidence="4 5">NEAU-A12</strain>
    </source>
</reference>
<keyword evidence="1" id="KW-0472">Membrane</keyword>
<feature type="transmembrane region" description="Helical" evidence="1">
    <location>
        <begin position="141"/>
        <end position="163"/>
    </location>
</feature>
<feature type="domain" description="GGDEF" evidence="3">
    <location>
        <begin position="357"/>
        <end position="490"/>
    </location>
</feature>
<dbReference type="NCBIfam" id="TIGR00254">
    <property type="entry name" value="GGDEF"/>
    <property type="match status" value="1"/>
</dbReference>
<dbReference type="EMBL" id="JASCTH010000025">
    <property type="protein sequence ID" value="MDI6103435.1"/>
    <property type="molecule type" value="Genomic_DNA"/>
</dbReference>
<feature type="domain" description="EAL" evidence="2">
    <location>
        <begin position="496"/>
        <end position="750"/>
    </location>
</feature>
<dbReference type="SMART" id="SM00052">
    <property type="entry name" value="EAL"/>
    <property type="match status" value="1"/>
</dbReference>
<comment type="caution">
    <text evidence="4">The sequence shown here is derived from an EMBL/GenBank/DDBJ whole genome shotgun (WGS) entry which is preliminary data.</text>
</comment>
<feature type="transmembrane region" description="Helical" evidence="1">
    <location>
        <begin position="235"/>
        <end position="253"/>
    </location>
</feature>
<sequence length="761" mass="81783">MRLGSLFADLTRRERAAWWILSALTLVQSVICALEVAGSPIGDTPVGGLFNITLHLMPGLMVAARARRAPRPVRAAWRLLAAGMISYGAGGTYWWLSARHRDPQPLVTLAEPLWLLFYPCFVVALVLLLRQRLPKVSAQAWLDGVIASAAVCALVALPMLAAVDPAPHSTVMGVVVNAAYPVCDIAVAGCLLGAWALNGWRADRLLGLLIAGMGLFAVGDAFSMVLLWQGSDVPAWVRLMWILALIILAVAAHQPAGPSRTSRPSVWLSTAVPAVLAFLCLGLLMYAALSDRSVTAISSLLAGIAVTAAIVRMLASVRTAEALGAARRQARTDELTGLANRRFFVERLDRELEQGTEDLAVAFVDLDRFKEVNDSFGHDVGDNLLTLVGQRMRGALGSDVLLARLGGDEFGLIMPGAGRDGAAAIVDGVLHALREPFVLPEVDLHVDASIGIAVSPDDGADRSTLLRRADVAMYAAKAAHGPPVFATGLDDHARARLTMLEELRAGLERAELVLHYQPKVTVDAAARVVGVEALVRWQHPVRGLVYPDAFLYTAESADLMSRVTTVVLDLACRQSRAWHDQGMPVPVAVNLSVSDLRDRTLPEQIGELLRRYGLPPTALELEVTESVLMTDADDALAQLGRLRDMGVRLAVDDYGTGYSSLSYLRVLPVDDLKLDRAFVSRCLGDPRSAAIVHSTVQLAHSLGMCIVAEGVEDADTFERLREYGCDLAQGYGIARPHDAGTTTAWLRGREIAGVVVQRAAV</sequence>
<organism evidence="4 5">
    <name type="scientific">Actinoplanes sandaracinus</name>
    <dbReference type="NCBI Taxonomy" id="3045177"/>
    <lineage>
        <taxon>Bacteria</taxon>
        <taxon>Bacillati</taxon>
        <taxon>Actinomycetota</taxon>
        <taxon>Actinomycetes</taxon>
        <taxon>Micromonosporales</taxon>
        <taxon>Micromonosporaceae</taxon>
        <taxon>Actinoplanes</taxon>
    </lineage>
</organism>
<feature type="transmembrane region" description="Helical" evidence="1">
    <location>
        <begin position="265"/>
        <end position="288"/>
    </location>
</feature>
<dbReference type="Gene3D" id="3.20.20.450">
    <property type="entry name" value="EAL domain"/>
    <property type="match status" value="1"/>
</dbReference>
<dbReference type="Pfam" id="PF00990">
    <property type="entry name" value="GGDEF"/>
    <property type="match status" value="1"/>
</dbReference>
<dbReference type="PANTHER" id="PTHR44757">
    <property type="entry name" value="DIGUANYLATE CYCLASE DGCP"/>
    <property type="match status" value="1"/>
</dbReference>
<dbReference type="CDD" id="cd01949">
    <property type="entry name" value="GGDEF"/>
    <property type="match status" value="1"/>
</dbReference>
<dbReference type="InterPro" id="IPR029787">
    <property type="entry name" value="Nucleotide_cyclase"/>
</dbReference>
<dbReference type="SUPFAM" id="SSF55073">
    <property type="entry name" value="Nucleotide cyclase"/>
    <property type="match status" value="1"/>
</dbReference>
<keyword evidence="1" id="KW-1133">Transmembrane helix</keyword>
<dbReference type="SUPFAM" id="SSF141868">
    <property type="entry name" value="EAL domain-like"/>
    <property type="match status" value="1"/>
</dbReference>
<evidence type="ECO:0000259" key="2">
    <source>
        <dbReference type="PROSITE" id="PS50883"/>
    </source>
</evidence>